<accession>A0ABW5QEL1</accession>
<protein>
    <submittedName>
        <fullName evidence="1">Uncharacterized protein</fullName>
    </submittedName>
</protein>
<evidence type="ECO:0000313" key="2">
    <source>
        <dbReference type="Proteomes" id="UP001597452"/>
    </source>
</evidence>
<dbReference type="RefSeq" id="WP_279401707.1">
    <property type="nucleotide sequence ID" value="NZ_JBHUMZ010000050.1"/>
</dbReference>
<sequence length="41" mass="4731">MTIKELHEVYFETKIDAEVLDVVLNLADDVNYTKEDGAKNF</sequence>
<evidence type="ECO:0000313" key="1">
    <source>
        <dbReference type="EMBL" id="MFD2640022.1"/>
    </source>
</evidence>
<comment type="caution">
    <text evidence="1">The sequence shown here is derived from an EMBL/GenBank/DDBJ whole genome shotgun (WGS) entry which is preliminary data.</text>
</comment>
<dbReference type="Proteomes" id="UP001597452">
    <property type="component" value="Unassembled WGS sequence"/>
</dbReference>
<gene>
    <name evidence="1" type="ORF">ACFSW4_14225</name>
</gene>
<organism evidence="1 2">
    <name type="scientific">Piscibacillus salipiscarius</name>
    <dbReference type="NCBI Taxonomy" id="299480"/>
    <lineage>
        <taxon>Bacteria</taxon>
        <taxon>Bacillati</taxon>
        <taxon>Bacillota</taxon>
        <taxon>Bacilli</taxon>
        <taxon>Bacillales</taxon>
        <taxon>Bacillaceae</taxon>
        <taxon>Piscibacillus</taxon>
    </lineage>
</organism>
<keyword evidence="2" id="KW-1185">Reference proteome</keyword>
<reference evidence="2" key="1">
    <citation type="journal article" date="2019" name="Int. J. Syst. Evol. Microbiol.">
        <title>The Global Catalogue of Microorganisms (GCM) 10K type strain sequencing project: providing services to taxonomists for standard genome sequencing and annotation.</title>
        <authorList>
            <consortium name="The Broad Institute Genomics Platform"/>
            <consortium name="The Broad Institute Genome Sequencing Center for Infectious Disease"/>
            <person name="Wu L."/>
            <person name="Ma J."/>
        </authorList>
    </citation>
    <scope>NUCLEOTIDE SEQUENCE [LARGE SCALE GENOMIC DNA]</scope>
    <source>
        <strain evidence="2">TISTR 1571</strain>
    </source>
</reference>
<name>A0ABW5QEL1_9BACI</name>
<proteinExistence type="predicted"/>
<dbReference type="EMBL" id="JBHUMZ010000050">
    <property type="protein sequence ID" value="MFD2640022.1"/>
    <property type="molecule type" value="Genomic_DNA"/>
</dbReference>